<dbReference type="RefSeq" id="XP_003101926.2">
    <property type="nucleotide sequence ID" value="XM_003101878.2"/>
</dbReference>
<dbReference type="EMBL" id="WUAV01000006">
    <property type="protein sequence ID" value="KAF1749704.1"/>
    <property type="molecule type" value="Genomic_DNA"/>
</dbReference>
<dbReference type="KEGG" id="crq:GCK72_026172"/>
<dbReference type="AlphaFoldDB" id="A0A6A5G542"/>
<evidence type="ECO:0000313" key="2">
    <source>
        <dbReference type="Proteomes" id="UP000483820"/>
    </source>
</evidence>
<reference evidence="1 2" key="1">
    <citation type="submission" date="2019-12" db="EMBL/GenBank/DDBJ databases">
        <title>Chromosome-level assembly of the Caenorhabditis remanei genome.</title>
        <authorList>
            <person name="Teterina A.A."/>
            <person name="Willis J.H."/>
            <person name="Phillips P.C."/>
        </authorList>
    </citation>
    <scope>NUCLEOTIDE SEQUENCE [LARGE SCALE GENOMIC DNA]</scope>
    <source>
        <strain evidence="1 2">PX506</strain>
        <tissue evidence="1">Whole organism</tissue>
    </source>
</reference>
<comment type="caution">
    <text evidence="1">The sequence shown here is derived from an EMBL/GenBank/DDBJ whole genome shotgun (WGS) entry which is preliminary data.</text>
</comment>
<dbReference type="GeneID" id="9813726"/>
<sequence>MDLEESQLFIDDPMDPHPAIERPDDERLRELSTISNIFVEGDDGHFAFLTLDDILPLTNAIIKTYTYFGRHITFETIYGYYLEQKERNGGVPEEIKSFHCIYEYALPTPEEPFPVPSGRYNSKLFLKEIQDYFYDIRQVLPSPTLKKTEELFQVACKNATNDQKYKVADIEKLLDIAFLTMKQSTTVGFTHHRFVQASTVLFPFYNLIDRLNIRALSALKERVRHYGRSSGLRSRQTSISSVVQALCNIIIKIQPAQKIRNDPQPNPFSNLHQVYYPVHPTGMPYGNVNVDINQNHVMANGPHHPELANGGIVPLEHPGLQNFVNPLGDFAPLMQPAVQNPSMIHPMQPANIVLHMQPPPQHPVIPNDDMVPLVQPALQEVELVNGNMVPQMHPNGNMVPQMQPVFQNQEMQWHPHINNGHMVPQLQHPGYANTIEQPKYETVPGYKTPRAVMDAVWLAGQEAVNPEEQIDDEMNAEEEMNGFAMGELRFRRAIVVERRDDASIRAEL</sequence>
<gene>
    <name evidence="1" type="ORF">GCK72_026172</name>
</gene>
<dbReference type="CTD" id="9813726"/>
<dbReference type="Proteomes" id="UP000483820">
    <property type="component" value="Chromosome X"/>
</dbReference>
<evidence type="ECO:0000313" key="1">
    <source>
        <dbReference type="EMBL" id="KAF1749704.1"/>
    </source>
</evidence>
<organism evidence="1 2">
    <name type="scientific">Caenorhabditis remanei</name>
    <name type="common">Caenorhabditis vulgaris</name>
    <dbReference type="NCBI Taxonomy" id="31234"/>
    <lineage>
        <taxon>Eukaryota</taxon>
        <taxon>Metazoa</taxon>
        <taxon>Ecdysozoa</taxon>
        <taxon>Nematoda</taxon>
        <taxon>Chromadorea</taxon>
        <taxon>Rhabditida</taxon>
        <taxon>Rhabditina</taxon>
        <taxon>Rhabditomorpha</taxon>
        <taxon>Rhabditoidea</taxon>
        <taxon>Rhabditidae</taxon>
        <taxon>Peloderinae</taxon>
        <taxon>Caenorhabditis</taxon>
    </lineage>
</organism>
<protein>
    <submittedName>
        <fullName evidence="1">Uncharacterized protein</fullName>
    </submittedName>
</protein>
<name>A0A6A5G542_CAERE</name>
<accession>A0A6A5G542</accession>
<proteinExistence type="predicted"/>